<keyword evidence="8" id="KW-0804">Transcription</keyword>
<dbReference type="Gene3D" id="3.30.160.60">
    <property type="entry name" value="Classic Zinc Finger"/>
    <property type="match status" value="4"/>
</dbReference>
<dbReference type="PROSITE" id="PS51156">
    <property type="entry name" value="ELM2"/>
    <property type="match status" value="1"/>
</dbReference>
<feature type="domain" description="ELM2" evidence="13">
    <location>
        <begin position="1100"/>
        <end position="1191"/>
    </location>
</feature>
<dbReference type="GO" id="GO:0005667">
    <property type="term" value="C:transcription regulator complex"/>
    <property type="evidence" value="ECO:0007669"/>
    <property type="project" value="TreeGrafter"/>
</dbReference>
<feature type="domain" description="C2H2-type" evidence="12">
    <location>
        <begin position="490"/>
        <end position="517"/>
    </location>
</feature>
<dbReference type="PROSITE" id="PS00028">
    <property type="entry name" value="ZINC_FINGER_C2H2_1"/>
    <property type="match status" value="4"/>
</dbReference>
<reference evidence="14 15" key="1">
    <citation type="submission" date="2022-05" db="EMBL/GenBank/DDBJ databases">
        <authorList>
            <consortium name="Genoscope - CEA"/>
            <person name="William W."/>
        </authorList>
    </citation>
    <scope>NUCLEOTIDE SEQUENCE [LARGE SCALE GENOMIC DNA]</scope>
</reference>
<feature type="domain" description="C2H2-type" evidence="12">
    <location>
        <begin position="518"/>
        <end position="545"/>
    </location>
</feature>
<feature type="compositionally biased region" description="Low complexity" evidence="11">
    <location>
        <begin position="635"/>
        <end position="647"/>
    </location>
</feature>
<dbReference type="Pfam" id="PF00096">
    <property type="entry name" value="zf-C2H2"/>
    <property type="match status" value="1"/>
</dbReference>
<feature type="compositionally biased region" description="Basic and acidic residues" evidence="11">
    <location>
        <begin position="172"/>
        <end position="189"/>
    </location>
</feature>
<dbReference type="FunFam" id="3.30.160.60:FF:000744">
    <property type="entry name" value="zinc finger E-box-binding homeobox 1"/>
    <property type="match status" value="1"/>
</dbReference>
<feature type="compositionally biased region" description="Low complexity" evidence="11">
    <location>
        <begin position="10"/>
        <end position="22"/>
    </location>
</feature>
<feature type="region of interest" description="Disordered" evidence="11">
    <location>
        <begin position="434"/>
        <end position="489"/>
    </location>
</feature>
<feature type="region of interest" description="Disordered" evidence="11">
    <location>
        <begin position="1"/>
        <end position="36"/>
    </location>
</feature>
<dbReference type="PANTHER" id="PTHR16089:SF40">
    <property type="entry name" value="SUPPRESSOR OF ACTIVATED EGL-4 PROTEIN 1"/>
    <property type="match status" value="1"/>
</dbReference>
<feature type="compositionally biased region" description="Basic and acidic residues" evidence="11">
    <location>
        <begin position="939"/>
        <end position="969"/>
    </location>
</feature>
<name>A0AAU9XWE2_9CNID</name>
<evidence type="ECO:0000256" key="11">
    <source>
        <dbReference type="SAM" id="MobiDB-lite"/>
    </source>
</evidence>
<dbReference type="GO" id="GO:0006357">
    <property type="term" value="P:regulation of transcription by RNA polymerase II"/>
    <property type="evidence" value="ECO:0007669"/>
    <property type="project" value="TreeGrafter"/>
</dbReference>
<dbReference type="Gene3D" id="1.10.10.60">
    <property type="entry name" value="Homeodomain-like"/>
    <property type="match status" value="1"/>
</dbReference>
<gene>
    <name evidence="14" type="ORF">PMEA_00032251</name>
</gene>
<evidence type="ECO:0000256" key="6">
    <source>
        <dbReference type="ARBA" id="ARBA00023015"/>
    </source>
</evidence>
<feature type="compositionally biased region" description="Polar residues" evidence="11">
    <location>
        <begin position="587"/>
        <end position="614"/>
    </location>
</feature>
<comment type="subcellular location">
    <subcellularLocation>
        <location evidence="1">Nucleus</location>
    </subcellularLocation>
</comment>
<dbReference type="SMART" id="SM01189">
    <property type="entry name" value="ELM2"/>
    <property type="match status" value="1"/>
</dbReference>
<dbReference type="Proteomes" id="UP001159428">
    <property type="component" value="Unassembled WGS sequence"/>
</dbReference>
<keyword evidence="7" id="KW-0238">DNA-binding</keyword>
<evidence type="ECO:0000313" key="14">
    <source>
        <dbReference type="EMBL" id="CAH3159867.1"/>
    </source>
</evidence>
<evidence type="ECO:0008006" key="16">
    <source>
        <dbReference type="Google" id="ProtNLM"/>
    </source>
</evidence>
<accession>A0AAU9XWE2</accession>
<keyword evidence="4 10" id="KW-0863">Zinc-finger</keyword>
<dbReference type="InterPro" id="IPR013087">
    <property type="entry name" value="Znf_C2H2_type"/>
</dbReference>
<keyword evidence="6" id="KW-0805">Transcription regulation</keyword>
<evidence type="ECO:0000256" key="1">
    <source>
        <dbReference type="ARBA" id="ARBA00004123"/>
    </source>
</evidence>
<keyword evidence="5" id="KW-0862">Zinc</keyword>
<keyword evidence="9" id="KW-0539">Nucleus</keyword>
<feature type="region of interest" description="Disordered" evidence="11">
    <location>
        <begin position="1389"/>
        <end position="1414"/>
    </location>
</feature>
<feature type="compositionally biased region" description="Polar residues" evidence="11">
    <location>
        <begin position="917"/>
        <end position="927"/>
    </location>
</feature>
<dbReference type="InterPro" id="IPR036236">
    <property type="entry name" value="Znf_C2H2_sf"/>
</dbReference>
<feature type="region of interest" description="Disordered" evidence="11">
    <location>
        <begin position="909"/>
        <end position="1047"/>
    </location>
</feature>
<dbReference type="PANTHER" id="PTHR16089">
    <property type="entry name" value="REST COREPRESSOR COREST PROTEIN-RELATED"/>
    <property type="match status" value="1"/>
</dbReference>
<dbReference type="GO" id="GO:0003714">
    <property type="term" value="F:transcription corepressor activity"/>
    <property type="evidence" value="ECO:0007669"/>
    <property type="project" value="TreeGrafter"/>
</dbReference>
<feature type="domain" description="C2H2-type" evidence="12">
    <location>
        <begin position="546"/>
        <end position="570"/>
    </location>
</feature>
<dbReference type="Gene3D" id="4.10.1240.50">
    <property type="match status" value="1"/>
</dbReference>
<dbReference type="GO" id="GO:0000118">
    <property type="term" value="C:histone deacetylase complex"/>
    <property type="evidence" value="ECO:0007669"/>
    <property type="project" value="TreeGrafter"/>
</dbReference>
<proteinExistence type="predicted"/>
<evidence type="ECO:0000259" key="12">
    <source>
        <dbReference type="PROSITE" id="PS50157"/>
    </source>
</evidence>
<feature type="region of interest" description="Disordered" evidence="11">
    <location>
        <begin position="569"/>
        <end position="701"/>
    </location>
</feature>
<feature type="domain" description="C2H2-type" evidence="12">
    <location>
        <begin position="1373"/>
        <end position="1400"/>
    </location>
</feature>
<feature type="compositionally biased region" description="Acidic residues" evidence="11">
    <location>
        <begin position="161"/>
        <end position="170"/>
    </location>
</feature>
<evidence type="ECO:0000256" key="7">
    <source>
        <dbReference type="ARBA" id="ARBA00023125"/>
    </source>
</evidence>
<feature type="domain" description="C2H2-type" evidence="12">
    <location>
        <begin position="1289"/>
        <end position="1318"/>
    </location>
</feature>
<dbReference type="Pfam" id="PF01448">
    <property type="entry name" value="ELM2"/>
    <property type="match status" value="1"/>
</dbReference>
<evidence type="ECO:0000256" key="10">
    <source>
        <dbReference type="PROSITE-ProRule" id="PRU00042"/>
    </source>
</evidence>
<feature type="compositionally biased region" description="Basic and acidic residues" evidence="11">
    <location>
        <begin position="1397"/>
        <end position="1406"/>
    </location>
</feature>
<keyword evidence="3" id="KW-0677">Repeat</keyword>
<evidence type="ECO:0000256" key="9">
    <source>
        <dbReference type="ARBA" id="ARBA00023242"/>
    </source>
</evidence>
<dbReference type="FunFam" id="3.30.160.60:FF:000656">
    <property type="entry name" value="Zinc finger protein 541"/>
    <property type="match status" value="1"/>
</dbReference>
<dbReference type="Pfam" id="PF13912">
    <property type="entry name" value="zf-C2H2_6"/>
    <property type="match status" value="2"/>
</dbReference>
<sequence>MSFETFPCGSPEAESTEEPAPSLYVETPEDDPSSLLIKKPVMNTEPSRLAETANIEDQMMSEDEIAQVNAKSGDALKLNMRKDYQETEASHLGKKNVDDAGRRAMEGNNVYEVARPHWIQLNYGNSSSVPTHATTPNDRQQQESDRASVIIKRLNNKEQQEVDSDSDNDSQDSGKIRGSELRCNEKISDGNDENVNAVQPHSSRALYYNYNAHHEDVNKLEDKGNAKLQNARGEILRNVHGETKALPVYYMPAGAYPHMVAMASGNAGNSANVLKREHFVHTGINELKGFPVQHMDYVSGRPEQQVPVATSTVNPGEGNVYGNLQHGAPGLQFMDRRFVHAGGYAMVPGLGHVRLIDGMYYQGLSVGGDQGRYENFAAVPSFVPLNNIPSDISASQSQSQLPSSAASNTDVVNQRGQDKLLNAAKPYVSPVHSAVSPVSSLEERRSTNSPAVKSDSSSPAPGEDPDSKKLAQSKLKGKPKPTTGASKPEIKCEQCGKTFTSSSALAKHKLTHSDERRYVCSTCGKGFKRQDHLNGHMVTHRDKKPYECRFADCDKSYCDMRSLRRHLENHHPANGNNVNDSRPPGSGSPSLNCNDKLSPAGSNEQVGSPRNLTKLTKVRTVKDRNEHLQVSGYDSGRSSGRSTPGSTHEPSAPRERPVDLPLEGAALNSLRERERNSDSFSSTTSEDGLGNSAEQSVPEKAADAALTHSAVDLLKQAADRVKGQNSSRNVNEGWSDRLPQQSYVVYRPEGTLHPQWYQTALYAQDPRLMYPSMYHFPPTVFQVPVSSQQVSGLVNESCQRMVNDVDTPTEMTKTVGVSTQATPSPSQDYRPADAMQVAYYKQQQGGRHAETPTDPTAVAVATAKEMGQFRYTGESFYGVHPSGTQWQQVRYDETANTYNSASSMGNSKSLYGHAMTPESNGSASIDNDLNHVETLPRGTEFRNSKNDDGQPAEKRQRLSEVGIGERRDANGPSIVHIKLEDNNNAQDKGNQAVFRNPAEIVTPRRKQRPRPEPLTIPPSASTTYFPNRPGSPMNRSQPCSPPYTPPPMLSPRSIYHVPSLGNLTPRLSASLQHPLTPSRLLLSGHRSSFDGEEASQFPEPKINVGPQFQAEVPPLAGPKEGAIHDVHRATLCWKPLDEKKRTRREEIESFLDMACSVAIVGGGSNKEYALHILHKANGNIKEAVKLLLCQNFITQNDDPMYDYHYEGSVRWASKERQIFRQNFRTKGKEFSDLQKDIGGKKTIFDCIEFYYHWKAAHPEAVRGRTRYIDSDSEDYEDTGSETNSNPSYFECDFPQCNAKFVSRQALNGHIRVHGGSFMKPSEPNRRKNRNTAGSSASNGTNSAPVVRKRKSPSPAPASVHPDLNNPDGQLPEFACKVCGRIFHKIKSRSAHMKTHVKRPDDDEKLSSKLPSKNH</sequence>
<feature type="compositionally biased region" description="Low complexity" evidence="11">
    <location>
        <begin position="1330"/>
        <end position="1343"/>
    </location>
</feature>
<feature type="region of interest" description="Disordered" evidence="11">
    <location>
        <begin position="122"/>
        <end position="197"/>
    </location>
</feature>
<feature type="compositionally biased region" description="Polar residues" evidence="11">
    <location>
        <begin position="122"/>
        <end position="139"/>
    </location>
</feature>
<keyword evidence="2" id="KW-0479">Metal-binding</keyword>
<dbReference type="InterPro" id="IPR000949">
    <property type="entry name" value="ELM2_dom"/>
</dbReference>
<protein>
    <recommendedName>
        <fullName evidence="16">Transcriptional-regulating factor 1</fullName>
    </recommendedName>
</protein>
<evidence type="ECO:0000256" key="3">
    <source>
        <dbReference type="ARBA" id="ARBA00022737"/>
    </source>
</evidence>
<feature type="region of interest" description="Disordered" evidence="11">
    <location>
        <begin position="1313"/>
        <end position="1366"/>
    </location>
</feature>
<evidence type="ECO:0000259" key="13">
    <source>
        <dbReference type="PROSITE" id="PS51156"/>
    </source>
</evidence>
<dbReference type="SMART" id="SM00355">
    <property type="entry name" value="ZnF_C2H2"/>
    <property type="match status" value="5"/>
</dbReference>
<dbReference type="GO" id="GO:0008270">
    <property type="term" value="F:zinc ion binding"/>
    <property type="evidence" value="ECO:0007669"/>
    <property type="project" value="UniProtKB-KW"/>
</dbReference>
<evidence type="ECO:0000256" key="4">
    <source>
        <dbReference type="ARBA" id="ARBA00022771"/>
    </source>
</evidence>
<dbReference type="EMBL" id="CALNXJ010000073">
    <property type="protein sequence ID" value="CAH3159867.1"/>
    <property type="molecule type" value="Genomic_DNA"/>
</dbReference>
<feature type="compositionally biased region" description="Polar residues" evidence="11">
    <location>
        <begin position="447"/>
        <end position="459"/>
    </location>
</feature>
<dbReference type="SUPFAM" id="SSF57667">
    <property type="entry name" value="beta-beta-alpha zinc fingers"/>
    <property type="match status" value="3"/>
</dbReference>
<dbReference type="PROSITE" id="PS50157">
    <property type="entry name" value="ZINC_FINGER_C2H2_2"/>
    <property type="match status" value="5"/>
</dbReference>
<comment type="caution">
    <text evidence="14">The sequence shown here is derived from an EMBL/GenBank/DDBJ whole genome shotgun (WGS) entry which is preliminary data.</text>
</comment>
<dbReference type="FunFam" id="1.10.10.60:FF:000012">
    <property type="entry name" value="Metastasis-associated 1 family, member 3"/>
    <property type="match status" value="1"/>
</dbReference>
<evidence type="ECO:0000256" key="8">
    <source>
        <dbReference type="ARBA" id="ARBA00023163"/>
    </source>
</evidence>
<dbReference type="GO" id="GO:0003677">
    <property type="term" value="F:DNA binding"/>
    <property type="evidence" value="ECO:0007669"/>
    <property type="project" value="UniProtKB-KW"/>
</dbReference>
<evidence type="ECO:0000256" key="2">
    <source>
        <dbReference type="ARBA" id="ARBA00022723"/>
    </source>
</evidence>
<organism evidence="14 15">
    <name type="scientific">Pocillopora meandrina</name>
    <dbReference type="NCBI Taxonomy" id="46732"/>
    <lineage>
        <taxon>Eukaryota</taxon>
        <taxon>Metazoa</taxon>
        <taxon>Cnidaria</taxon>
        <taxon>Anthozoa</taxon>
        <taxon>Hexacorallia</taxon>
        <taxon>Scleractinia</taxon>
        <taxon>Astrocoeniina</taxon>
        <taxon>Pocilloporidae</taxon>
        <taxon>Pocillopora</taxon>
    </lineage>
</organism>
<evidence type="ECO:0000313" key="15">
    <source>
        <dbReference type="Proteomes" id="UP001159428"/>
    </source>
</evidence>
<keyword evidence="15" id="KW-1185">Reference proteome</keyword>
<evidence type="ECO:0000256" key="5">
    <source>
        <dbReference type="ARBA" id="ARBA00022833"/>
    </source>
</evidence>
<dbReference type="InterPro" id="IPR051066">
    <property type="entry name" value="Trans_reg/Corepressor"/>
</dbReference>